<dbReference type="RefSeq" id="WP_073422193.1">
    <property type="nucleotide sequence ID" value="NZ_FQVX01000004.1"/>
</dbReference>
<dbReference type="InterPro" id="IPR003870">
    <property type="entry name" value="DUF222"/>
</dbReference>
<keyword evidence="4" id="KW-0540">Nuclease</keyword>
<dbReference type="Gene3D" id="1.10.30.50">
    <property type="match status" value="1"/>
</dbReference>
<evidence type="ECO:0000256" key="2">
    <source>
        <dbReference type="SAM" id="MobiDB-lite"/>
    </source>
</evidence>
<feature type="compositionally biased region" description="Low complexity" evidence="2">
    <location>
        <begin position="196"/>
        <end position="222"/>
    </location>
</feature>
<evidence type="ECO:0000256" key="1">
    <source>
        <dbReference type="ARBA" id="ARBA00023450"/>
    </source>
</evidence>
<dbReference type="InterPro" id="IPR003615">
    <property type="entry name" value="HNH_nuc"/>
</dbReference>
<dbReference type="EMBL" id="FQVX01000004">
    <property type="protein sequence ID" value="SHH11607.1"/>
    <property type="molecule type" value="Genomic_DNA"/>
</dbReference>
<dbReference type="Proteomes" id="UP000184471">
    <property type="component" value="Unassembled WGS sequence"/>
</dbReference>
<dbReference type="GO" id="GO:0003676">
    <property type="term" value="F:nucleic acid binding"/>
    <property type="evidence" value="ECO:0007669"/>
    <property type="project" value="InterPro"/>
</dbReference>
<keyword evidence="4" id="KW-0255">Endonuclease</keyword>
<dbReference type="InterPro" id="IPR002711">
    <property type="entry name" value="HNH"/>
</dbReference>
<organism evidence="4 5">
    <name type="scientific">Geodermatophilus nigrescens</name>
    <dbReference type="NCBI Taxonomy" id="1070870"/>
    <lineage>
        <taxon>Bacteria</taxon>
        <taxon>Bacillati</taxon>
        <taxon>Actinomycetota</taxon>
        <taxon>Actinomycetes</taxon>
        <taxon>Geodermatophilales</taxon>
        <taxon>Geodermatophilaceae</taxon>
        <taxon>Geodermatophilus</taxon>
    </lineage>
</organism>
<evidence type="ECO:0000313" key="5">
    <source>
        <dbReference type="Proteomes" id="UP000184471"/>
    </source>
</evidence>
<keyword evidence="5" id="KW-1185">Reference proteome</keyword>
<evidence type="ECO:0000313" key="4">
    <source>
        <dbReference type="EMBL" id="SHH11607.1"/>
    </source>
</evidence>
<dbReference type="GO" id="GO:0004519">
    <property type="term" value="F:endonuclease activity"/>
    <property type="evidence" value="ECO:0007669"/>
    <property type="project" value="UniProtKB-KW"/>
</dbReference>
<feature type="domain" description="HNH nuclease" evidence="3">
    <location>
        <begin position="348"/>
        <end position="401"/>
    </location>
</feature>
<reference evidence="4 5" key="1">
    <citation type="submission" date="2016-11" db="EMBL/GenBank/DDBJ databases">
        <authorList>
            <person name="Jaros S."/>
            <person name="Januszkiewicz K."/>
            <person name="Wedrychowicz H."/>
        </authorList>
    </citation>
    <scope>NUCLEOTIDE SEQUENCE [LARGE SCALE GENOMIC DNA]</scope>
    <source>
        <strain evidence="4 5">DSM 45408</strain>
    </source>
</reference>
<dbReference type="CDD" id="cd00085">
    <property type="entry name" value="HNHc"/>
    <property type="match status" value="1"/>
</dbReference>
<dbReference type="OrthoDB" id="5176970at2"/>
<dbReference type="SMART" id="SM00507">
    <property type="entry name" value="HNHc"/>
    <property type="match status" value="1"/>
</dbReference>
<proteinExistence type="inferred from homology"/>
<sequence>MTEDPAAAETELPLDELAERITGAAVRLAAATAEWLLLIAQFDRREGWAGHGLRSCAHWLAWQCGLSPGTAREQVRVARALTTLPGIRGAFTAGRLSYSKVRAMTRVAAPETEAALLDLAREATAAQVERVVRGWRRSDAVDASTVREKRRFEYWWDDDGMLVVRMRLDPEQGAAFLTGIDSLAERDARRDRAAAKRAAAAAAATTAEDVTTPDGTTPDSGSPDGGSPDGGTSGSAGSRTHDEPLDEVALARERTAERRCAAVARLGAAASEADRRAGDPPRREVVVHVDAAVLADDAAAGRAYLENGPALHGSQVRRMLCEATVVTMLERDREPLAVGRARRLATRAQRRALVRRDGGCIRPGCPETRPERLHAHHLRPWSAGGSTDIDNMALLCDADHGLAHDLDLRMSRRGGELVAVTPDGRRVWARGDTAFTAGVEAGVELLDAAAPDAERGSVLRLLPGGDRQLPGTLAVGGERMDLGYVVGVLLGNRDLERRLAAERGGRAA</sequence>
<dbReference type="AlphaFoldDB" id="A0A1M5QBU6"/>
<accession>A0A1M5QBU6</accession>
<name>A0A1M5QBU6_9ACTN</name>
<evidence type="ECO:0000259" key="3">
    <source>
        <dbReference type="SMART" id="SM00507"/>
    </source>
</evidence>
<feature type="region of interest" description="Disordered" evidence="2">
    <location>
        <begin position="194"/>
        <end position="244"/>
    </location>
</feature>
<comment type="similarity">
    <text evidence="1">Belongs to the Rv1128c/1148c/1588c/1702c/1945/3466 family.</text>
</comment>
<dbReference type="STRING" id="1070870.SAMN05444351_4083"/>
<feature type="compositionally biased region" description="Gly residues" evidence="2">
    <location>
        <begin position="223"/>
        <end position="234"/>
    </location>
</feature>
<gene>
    <name evidence="4" type="ORF">SAMN05444351_4083</name>
</gene>
<dbReference type="Pfam" id="PF02720">
    <property type="entry name" value="DUF222"/>
    <property type="match status" value="1"/>
</dbReference>
<dbReference type="Pfam" id="PF01844">
    <property type="entry name" value="HNH"/>
    <property type="match status" value="1"/>
</dbReference>
<dbReference type="GO" id="GO:0008270">
    <property type="term" value="F:zinc ion binding"/>
    <property type="evidence" value="ECO:0007669"/>
    <property type="project" value="InterPro"/>
</dbReference>
<keyword evidence="4" id="KW-0378">Hydrolase</keyword>
<protein>
    <submittedName>
        <fullName evidence="4">HNH endonuclease</fullName>
    </submittedName>
</protein>